<dbReference type="EMBL" id="FMYP01000001">
    <property type="protein sequence ID" value="SDB81783.1"/>
    <property type="molecule type" value="Genomic_DNA"/>
</dbReference>
<dbReference type="AlphaFoldDB" id="A0A1G6GIY9"/>
<evidence type="ECO:0000313" key="4">
    <source>
        <dbReference type="Proteomes" id="UP000199452"/>
    </source>
</evidence>
<dbReference type="Pfam" id="PF13568">
    <property type="entry name" value="OMP_b-brl_2"/>
    <property type="match status" value="1"/>
</dbReference>
<feature type="chain" id="PRO_5011780796" evidence="1">
    <location>
        <begin position="34"/>
        <end position="255"/>
    </location>
</feature>
<name>A0A1G6GIY9_9BACT</name>
<dbReference type="OrthoDB" id="1467485at2"/>
<dbReference type="InterPro" id="IPR025665">
    <property type="entry name" value="Beta-barrel_OMP_2"/>
</dbReference>
<evidence type="ECO:0000256" key="1">
    <source>
        <dbReference type="SAM" id="SignalP"/>
    </source>
</evidence>
<dbReference type="STRING" id="1640674.SAMN05216323_1001115"/>
<proteinExistence type="predicted"/>
<organism evidence="3 4">
    <name type="scientific">Williamwhitmania taraxaci</name>
    <dbReference type="NCBI Taxonomy" id="1640674"/>
    <lineage>
        <taxon>Bacteria</taxon>
        <taxon>Pseudomonadati</taxon>
        <taxon>Bacteroidota</taxon>
        <taxon>Bacteroidia</taxon>
        <taxon>Bacteroidales</taxon>
        <taxon>Williamwhitmaniaceae</taxon>
        <taxon>Williamwhitmania</taxon>
    </lineage>
</organism>
<sequence>MMAVLKMQNYTMRIAISILIIVSLSLFSNKAMAQRNDKPFTQLDYDYGKPFHFGFSLGFNFMDFTIKNNGKPQEIGLGDTTALWADASGMVPGFNVNIITDYRLNEYFSVRCLPGLSFGQRDLKYYEPSGKLLTTMNLESSFIEVPILIKYKAKRSGDIRPYLIAGINPRFDVAAYKKLNNKEGIYVRLNSSDVYYEFGAGLDFYLTYFKFSIEMKYSAGISNVLSPDLVEGGESYVKALDKIQSQLFVIAFHFE</sequence>
<accession>A0A1G6GIY9</accession>
<evidence type="ECO:0000313" key="3">
    <source>
        <dbReference type="EMBL" id="SDB81783.1"/>
    </source>
</evidence>
<dbReference type="Proteomes" id="UP000199452">
    <property type="component" value="Unassembled WGS sequence"/>
</dbReference>
<feature type="signal peptide" evidence="1">
    <location>
        <begin position="1"/>
        <end position="33"/>
    </location>
</feature>
<keyword evidence="1" id="KW-0732">Signal</keyword>
<feature type="domain" description="Outer membrane protein beta-barrel" evidence="2">
    <location>
        <begin position="33"/>
        <end position="225"/>
    </location>
</feature>
<evidence type="ECO:0000259" key="2">
    <source>
        <dbReference type="Pfam" id="PF13568"/>
    </source>
</evidence>
<keyword evidence="4" id="KW-1185">Reference proteome</keyword>
<gene>
    <name evidence="3" type="ORF">SAMN05216323_1001115</name>
</gene>
<protein>
    <submittedName>
        <fullName evidence="3">Probable protein-translocating porin PorT</fullName>
    </submittedName>
</protein>
<reference evidence="3 4" key="1">
    <citation type="submission" date="2016-09" db="EMBL/GenBank/DDBJ databases">
        <authorList>
            <person name="Capua I."/>
            <person name="De Benedictis P."/>
            <person name="Joannis T."/>
            <person name="Lombin L.H."/>
            <person name="Cattoli G."/>
        </authorList>
    </citation>
    <scope>NUCLEOTIDE SEQUENCE [LARGE SCALE GENOMIC DNA]</scope>
    <source>
        <strain evidence="3 4">A7P-90m</strain>
    </source>
</reference>